<proteinExistence type="predicted"/>
<dbReference type="GO" id="GO:0016747">
    <property type="term" value="F:acyltransferase activity, transferring groups other than amino-acyl groups"/>
    <property type="evidence" value="ECO:0007669"/>
    <property type="project" value="InterPro"/>
</dbReference>
<dbReference type="AlphaFoldDB" id="A0A2N8ZLZ9"/>
<dbReference type="PANTHER" id="PTHR43792">
    <property type="entry name" value="GNAT FAMILY, PUTATIVE (AFU_ORTHOLOGUE AFUA_3G00765)-RELATED-RELATED"/>
    <property type="match status" value="1"/>
</dbReference>
<evidence type="ECO:0000313" key="2">
    <source>
        <dbReference type="EMBL" id="SON52925.1"/>
    </source>
</evidence>
<dbReference type="PANTHER" id="PTHR43792:SF1">
    <property type="entry name" value="N-ACETYLTRANSFERASE DOMAIN-CONTAINING PROTEIN"/>
    <property type="match status" value="1"/>
</dbReference>
<dbReference type="InterPro" id="IPR016181">
    <property type="entry name" value="Acyl_CoA_acyltransferase"/>
</dbReference>
<keyword evidence="2" id="KW-0808">Transferase</keyword>
<sequence>MKVPLEKVPLETERLILRQWKEEDKPGYAALNADSQVMRYFPALLSQAESDAQVDFIHSLIEANGFGFWAVELKSSGEFIGFVGLHKQLAPEIPNTPMIEIGWRLSSEYWGKGYAPEAAEKALAFAFDELNLEQVYAFTALPNLPSQRVMSKIGMVNIDQDFDNPKLPKGHQLERHCLFEITSSHWRVRNK</sequence>
<evidence type="ECO:0000259" key="1">
    <source>
        <dbReference type="PROSITE" id="PS51186"/>
    </source>
</evidence>
<feature type="domain" description="N-acetyltransferase" evidence="1">
    <location>
        <begin position="15"/>
        <end position="174"/>
    </location>
</feature>
<organism evidence="2 3">
    <name type="scientific">Vibrio tapetis subsp. tapetis</name>
    <dbReference type="NCBI Taxonomy" id="1671868"/>
    <lineage>
        <taxon>Bacteria</taxon>
        <taxon>Pseudomonadati</taxon>
        <taxon>Pseudomonadota</taxon>
        <taxon>Gammaproteobacteria</taxon>
        <taxon>Vibrionales</taxon>
        <taxon>Vibrionaceae</taxon>
        <taxon>Vibrio</taxon>
    </lineage>
</organism>
<dbReference type="InterPro" id="IPR000182">
    <property type="entry name" value="GNAT_dom"/>
</dbReference>
<dbReference type="KEGG" id="vta:B1314"/>
<name>A0A2N8ZLZ9_9VIBR</name>
<gene>
    <name evidence="2" type="ORF">VTAP4600_B1314</name>
</gene>
<dbReference type="Pfam" id="PF13302">
    <property type="entry name" value="Acetyltransf_3"/>
    <property type="match status" value="1"/>
</dbReference>
<reference evidence="2 3" key="1">
    <citation type="submission" date="2017-10" db="EMBL/GenBank/DDBJ databases">
        <authorList>
            <person name="Banno H."/>
            <person name="Chua N.-H."/>
        </authorList>
    </citation>
    <scope>NUCLEOTIDE SEQUENCE [LARGE SCALE GENOMIC DNA]</scope>
    <source>
        <strain evidence="2">Vibrio tapetis CECT4600</strain>
    </source>
</reference>
<dbReference type="SUPFAM" id="SSF55729">
    <property type="entry name" value="Acyl-CoA N-acyltransferases (Nat)"/>
    <property type="match status" value="1"/>
</dbReference>
<keyword evidence="3" id="KW-1185">Reference proteome</keyword>
<protein>
    <submittedName>
        <fullName evidence="2">GCN5-related N-acetyltransferase</fullName>
    </submittedName>
</protein>
<dbReference type="Proteomes" id="UP000235828">
    <property type="component" value="Chromosome B"/>
</dbReference>
<evidence type="ECO:0000313" key="3">
    <source>
        <dbReference type="Proteomes" id="UP000235828"/>
    </source>
</evidence>
<dbReference type="Gene3D" id="3.40.630.30">
    <property type="match status" value="1"/>
</dbReference>
<accession>A0A2N8ZLZ9</accession>
<dbReference type="RefSeq" id="WP_197708676.1">
    <property type="nucleotide sequence ID" value="NZ_LT960612.1"/>
</dbReference>
<dbReference type="PROSITE" id="PS51186">
    <property type="entry name" value="GNAT"/>
    <property type="match status" value="1"/>
</dbReference>
<dbReference type="EMBL" id="LT960612">
    <property type="protein sequence ID" value="SON52925.1"/>
    <property type="molecule type" value="Genomic_DNA"/>
</dbReference>
<dbReference type="InterPro" id="IPR051531">
    <property type="entry name" value="N-acetyltransferase"/>
</dbReference>